<evidence type="ECO:0000313" key="2">
    <source>
        <dbReference type="Proteomes" id="UP001147700"/>
    </source>
</evidence>
<comment type="caution">
    <text evidence="1">The sequence shown here is derived from an EMBL/GenBank/DDBJ whole genome shotgun (WGS) entry which is preliminary data.</text>
</comment>
<sequence length="148" mass="16657">MALLVEAGVDIHRPTLDDVNRAWDAMRRFAFEPAADVPAETPGDYDDGLFAQYGVFDWTFTGEHEFFELDMTRQFAVPAPGQPVLRQVHCTFRFPPTDEIRSLGEADLDSFEIGLEAFFDQALEMPGFARIRECGVPPAELAVSWNDL</sequence>
<dbReference type="RefSeq" id="WP_202958713.1">
    <property type="nucleotide sequence ID" value="NZ_JAPCID010000104.1"/>
</dbReference>
<gene>
    <name evidence="1" type="ORF">OJ962_34055</name>
</gene>
<evidence type="ECO:0000313" key="1">
    <source>
        <dbReference type="EMBL" id="MDA0142559.1"/>
    </source>
</evidence>
<reference evidence="1" key="1">
    <citation type="submission" date="2022-10" db="EMBL/GenBank/DDBJ databases">
        <title>The WGS of Solirubrobacter sp. CPCC 204708.</title>
        <authorList>
            <person name="Jiang Z."/>
        </authorList>
    </citation>
    <scope>NUCLEOTIDE SEQUENCE</scope>
    <source>
        <strain evidence="1">CPCC 204708</strain>
    </source>
</reference>
<name>A0ABT4RVE8_9ACTN</name>
<organism evidence="1 2">
    <name type="scientific">Solirubrobacter deserti</name>
    <dbReference type="NCBI Taxonomy" id="2282478"/>
    <lineage>
        <taxon>Bacteria</taxon>
        <taxon>Bacillati</taxon>
        <taxon>Actinomycetota</taxon>
        <taxon>Thermoleophilia</taxon>
        <taxon>Solirubrobacterales</taxon>
        <taxon>Solirubrobacteraceae</taxon>
        <taxon>Solirubrobacter</taxon>
    </lineage>
</organism>
<proteinExistence type="predicted"/>
<dbReference type="EMBL" id="JAPCID010000104">
    <property type="protein sequence ID" value="MDA0142559.1"/>
    <property type="molecule type" value="Genomic_DNA"/>
</dbReference>
<protein>
    <submittedName>
        <fullName evidence="1">Uncharacterized protein</fullName>
    </submittedName>
</protein>
<accession>A0ABT4RVE8</accession>
<dbReference type="Proteomes" id="UP001147700">
    <property type="component" value="Unassembled WGS sequence"/>
</dbReference>
<keyword evidence="2" id="KW-1185">Reference proteome</keyword>